<dbReference type="PRINTS" id="PR00965">
    <property type="entry name" value="OCULARALBNSM"/>
</dbReference>
<evidence type="ECO:0000313" key="7">
    <source>
        <dbReference type="Proteomes" id="UP000695022"/>
    </source>
</evidence>
<protein>
    <submittedName>
        <fullName evidence="8">G-protein coupled receptor 143-like</fullName>
    </submittedName>
</protein>
<comment type="subcellular location">
    <subcellularLocation>
        <location evidence="1">Membrane</location>
        <topology evidence="1">Multi-pass membrane protein</topology>
    </subcellularLocation>
</comment>
<keyword evidence="2 5" id="KW-0812">Transmembrane</keyword>
<feature type="transmembrane region" description="Helical" evidence="5">
    <location>
        <begin position="32"/>
        <end position="53"/>
    </location>
</feature>
<dbReference type="Pfam" id="PF02101">
    <property type="entry name" value="Ocular_alb"/>
    <property type="match status" value="1"/>
</dbReference>
<evidence type="ECO:0000256" key="1">
    <source>
        <dbReference type="ARBA" id="ARBA00004141"/>
    </source>
</evidence>
<feature type="transmembrane region" description="Helical" evidence="5">
    <location>
        <begin position="299"/>
        <end position="321"/>
    </location>
</feature>
<dbReference type="GeneID" id="106816177"/>
<keyword evidence="4 5" id="KW-0472">Membrane</keyword>
<dbReference type="PANTHER" id="PTHR15177:SF2">
    <property type="entry name" value="G-PROTEIN COUPLED RECEPTOR 143"/>
    <property type="match status" value="1"/>
</dbReference>
<dbReference type="PROSITE" id="PS50261">
    <property type="entry name" value="G_PROTEIN_RECEP_F2_4"/>
    <property type="match status" value="1"/>
</dbReference>
<gene>
    <name evidence="8" type="primary">LOC106816177</name>
</gene>
<evidence type="ECO:0000259" key="6">
    <source>
        <dbReference type="PROSITE" id="PS50261"/>
    </source>
</evidence>
<evidence type="ECO:0000313" key="8">
    <source>
        <dbReference type="RefSeq" id="XP_014676221.1"/>
    </source>
</evidence>
<evidence type="ECO:0000256" key="5">
    <source>
        <dbReference type="SAM" id="Phobius"/>
    </source>
</evidence>
<feature type="transmembrane region" description="Helical" evidence="5">
    <location>
        <begin position="74"/>
        <end position="93"/>
    </location>
</feature>
<keyword evidence="7" id="KW-1185">Reference proteome</keyword>
<evidence type="ECO:0000256" key="3">
    <source>
        <dbReference type="ARBA" id="ARBA00022989"/>
    </source>
</evidence>
<evidence type="ECO:0000256" key="4">
    <source>
        <dbReference type="ARBA" id="ARBA00023136"/>
    </source>
</evidence>
<sequence length="380" mass="42949">MSSPMMESFCCSYSSNISYVSPIHDPLMVRDWYNIVCIVSSTISIAGALFQVWPRYESEIAKARKEANPNAHELSIVHWLAVADLLAAFGILMRSVAWLTMPDTGSPSLAPSDGLLQGTMVFPDGDVFCAIVSAWIHFFYMSTYLWTFIYAFDVFLSFKQRKGSMLFYHFVVWGTCTALCIGGLVPLYYPSIRSCGHERWNLLPHYVTGLAPILFVMAVNPVLYLISSLSVKTLLTANLAKYTEQERRVVAAVREKFILVLAVFFICWTPNVINGALMWSALVKYHRKHVFMQKLYECWLAIWFMMAILNPLQAFLNVLVYSGWRSWRHLQCPCARKRATPVRILADSLLRDETSMLSASFGSAPAYGSSSTEVPNTLTL</sequence>
<name>A0ABM1EVK0_PRICU</name>
<evidence type="ECO:0000256" key="2">
    <source>
        <dbReference type="ARBA" id="ARBA00022692"/>
    </source>
</evidence>
<accession>A0ABM1EVK0</accession>
<proteinExistence type="predicted"/>
<dbReference type="SUPFAM" id="SSF81321">
    <property type="entry name" value="Family A G protein-coupled receptor-like"/>
    <property type="match status" value="1"/>
</dbReference>
<feature type="transmembrane region" description="Helical" evidence="5">
    <location>
        <begin position="134"/>
        <end position="155"/>
    </location>
</feature>
<dbReference type="RefSeq" id="XP_014676221.1">
    <property type="nucleotide sequence ID" value="XM_014820735.1"/>
</dbReference>
<feature type="transmembrane region" description="Helical" evidence="5">
    <location>
        <begin position="257"/>
        <end position="279"/>
    </location>
</feature>
<feature type="domain" description="G-protein coupled receptors family 2 profile 2" evidence="6">
    <location>
        <begin position="33"/>
        <end position="325"/>
    </location>
</feature>
<feature type="transmembrane region" description="Helical" evidence="5">
    <location>
        <begin position="209"/>
        <end position="226"/>
    </location>
</feature>
<dbReference type="Gene3D" id="1.20.1070.10">
    <property type="entry name" value="Rhodopsin 7-helix transmembrane proteins"/>
    <property type="match status" value="1"/>
</dbReference>
<organism evidence="7 8">
    <name type="scientific">Priapulus caudatus</name>
    <name type="common">Priapulid worm</name>
    <dbReference type="NCBI Taxonomy" id="37621"/>
    <lineage>
        <taxon>Eukaryota</taxon>
        <taxon>Metazoa</taxon>
        <taxon>Ecdysozoa</taxon>
        <taxon>Scalidophora</taxon>
        <taxon>Priapulida</taxon>
        <taxon>Priapulimorpha</taxon>
        <taxon>Priapulimorphida</taxon>
        <taxon>Priapulidae</taxon>
        <taxon>Priapulus</taxon>
    </lineage>
</organism>
<dbReference type="Proteomes" id="UP000695022">
    <property type="component" value="Unplaced"/>
</dbReference>
<reference evidence="8" key="1">
    <citation type="submission" date="2025-08" db="UniProtKB">
        <authorList>
            <consortium name="RefSeq"/>
        </authorList>
    </citation>
    <scope>IDENTIFICATION</scope>
</reference>
<dbReference type="PANTHER" id="PTHR15177">
    <property type="entry name" value="G-PROTEIN COUPLED RECEPTOR 143"/>
    <property type="match status" value="1"/>
</dbReference>
<feature type="transmembrane region" description="Helical" evidence="5">
    <location>
        <begin position="167"/>
        <end position="189"/>
    </location>
</feature>
<dbReference type="InterPro" id="IPR001414">
    <property type="entry name" value="GPR143"/>
</dbReference>
<dbReference type="InterPro" id="IPR017981">
    <property type="entry name" value="GPCR_2-like_7TM"/>
</dbReference>
<keyword evidence="3 5" id="KW-1133">Transmembrane helix</keyword>